<keyword evidence="8" id="KW-0325">Glycoprotein</keyword>
<evidence type="ECO:0000256" key="8">
    <source>
        <dbReference type="ARBA" id="ARBA00023180"/>
    </source>
</evidence>
<dbReference type="PANTHER" id="PTHR33562:SF31">
    <property type="entry name" value="PROTEIN QUIVER"/>
    <property type="match status" value="1"/>
</dbReference>
<keyword evidence="5" id="KW-0732">Signal</keyword>
<evidence type="ECO:0000256" key="14">
    <source>
        <dbReference type="ARBA" id="ARBA00045788"/>
    </source>
</evidence>
<evidence type="ECO:0000256" key="3">
    <source>
        <dbReference type="ARBA" id="ARBA00022475"/>
    </source>
</evidence>
<evidence type="ECO:0000256" key="2">
    <source>
        <dbReference type="ARBA" id="ARBA00010522"/>
    </source>
</evidence>
<keyword evidence="16" id="KW-0472">Membrane</keyword>
<dbReference type="GO" id="GO:0098552">
    <property type="term" value="C:side of membrane"/>
    <property type="evidence" value="ECO:0007669"/>
    <property type="project" value="UniProtKB-KW"/>
</dbReference>
<evidence type="ECO:0000256" key="6">
    <source>
        <dbReference type="ARBA" id="ARBA00023108"/>
    </source>
</evidence>
<evidence type="ECO:0000256" key="9">
    <source>
        <dbReference type="ARBA" id="ARBA00023288"/>
    </source>
</evidence>
<comment type="similarity">
    <text evidence="2">Belongs to the quiver family.</text>
</comment>
<dbReference type="GO" id="GO:0030431">
    <property type="term" value="P:sleep"/>
    <property type="evidence" value="ECO:0007669"/>
    <property type="project" value="InterPro"/>
</dbReference>
<dbReference type="GO" id="GO:0032222">
    <property type="term" value="P:regulation of synaptic transmission, cholinergic"/>
    <property type="evidence" value="ECO:0007669"/>
    <property type="project" value="InterPro"/>
</dbReference>
<dbReference type="GO" id="GO:0005886">
    <property type="term" value="C:plasma membrane"/>
    <property type="evidence" value="ECO:0007669"/>
    <property type="project" value="UniProtKB-SubCell"/>
</dbReference>
<keyword evidence="18" id="KW-1185">Reference proteome</keyword>
<gene>
    <name evidence="17" type="ORF">Fcan01_09384</name>
</gene>
<feature type="transmembrane region" description="Helical" evidence="16">
    <location>
        <begin position="163"/>
        <end position="185"/>
    </location>
</feature>
<reference evidence="17 18" key="1">
    <citation type="submission" date="2015-12" db="EMBL/GenBank/DDBJ databases">
        <title>The genome of Folsomia candida.</title>
        <authorList>
            <person name="Faddeeva A."/>
            <person name="Derks M.F."/>
            <person name="Anvar Y."/>
            <person name="Smit S."/>
            <person name="Van Straalen N."/>
            <person name="Roelofs D."/>
        </authorList>
    </citation>
    <scope>NUCLEOTIDE SEQUENCE [LARGE SCALE GENOMIC DNA]</scope>
    <source>
        <strain evidence="17 18">VU population</strain>
        <tissue evidence="17">Whole body</tissue>
    </source>
</reference>
<evidence type="ECO:0000256" key="11">
    <source>
        <dbReference type="ARBA" id="ARBA00044499"/>
    </source>
</evidence>
<keyword evidence="16" id="KW-0812">Transmembrane</keyword>
<evidence type="ECO:0000313" key="17">
    <source>
        <dbReference type="EMBL" id="OXA55817.1"/>
    </source>
</evidence>
<comment type="caution">
    <text evidence="17">The sequence shown here is derived from an EMBL/GenBank/DDBJ whole genome shotgun (WGS) entry which is preliminary data.</text>
</comment>
<dbReference type="Pfam" id="PF17064">
    <property type="entry name" value="QVR"/>
    <property type="match status" value="1"/>
</dbReference>
<keyword evidence="16" id="KW-1133">Transmembrane helix</keyword>
<evidence type="ECO:0000256" key="4">
    <source>
        <dbReference type="ARBA" id="ARBA00022622"/>
    </source>
</evidence>
<comment type="subcellular location">
    <subcellularLocation>
        <location evidence="1">Cell membrane</location>
        <topology evidence="1">Lipid-anchor</topology>
        <topology evidence="1">GPI-anchor</topology>
        <orientation evidence="1">Extracellular side</orientation>
    </subcellularLocation>
    <subcellularLocation>
        <location evidence="11">Membrane raft</location>
        <topology evidence="11">Lipid-anchor</topology>
        <topology evidence="11">GPI-anchor</topology>
        <orientation evidence="11">Extracellular side</orientation>
    </subcellularLocation>
</comment>
<dbReference type="EMBL" id="LNIX01000004">
    <property type="protein sequence ID" value="OXA55817.1"/>
    <property type="molecule type" value="Genomic_DNA"/>
</dbReference>
<keyword evidence="9" id="KW-0449">Lipoprotein</keyword>
<keyword evidence="3" id="KW-1003">Cell membrane</keyword>
<accession>A0A226EFD7</accession>
<proteinExistence type="inferred from homology"/>
<evidence type="ECO:0000256" key="12">
    <source>
        <dbReference type="ARBA" id="ARBA00044524"/>
    </source>
</evidence>
<dbReference type="InterPro" id="IPR050975">
    <property type="entry name" value="Sleep_regulator"/>
</dbReference>
<evidence type="ECO:0000256" key="13">
    <source>
        <dbReference type="ARBA" id="ARBA00044561"/>
    </source>
</evidence>
<evidence type="ECO:0000313" key="18">
    <source>
        <dbReference type="Proteomes" id="UP000198287"/>
    </source>
</evidence>
<dbReference type="PANTHER" id="PTHR33562">
    <property type="entry name" value="ATILLA, ISOFORM B-RELATED-RELATED"/>
    <property type="match status" value="1"/>
</dbReference>
<dbReference type="Proteomes" id="UP000198287">
    <property type="component" value="Unassembled WGS sequence"/>
</dbReference>
<name>A0A226EFD7_FOLCA</name>
<evidence type="ECO:0000256" key="15">
    <source>
        <dbReference type="ARBA" id="ARBA00046769"/>
    </source>
</evidence>
<organism evidence="17 18">
    <name type="scientific">Folsomia candida</name>
    <name type="common">Springtail</name>
    <dbReference type="NCBI Taxonomy" id="158441"/>
    <lineage>
        <taxon>Eukaryota</taxon>
        <taxon>Metazoa</taxon>
        <taxon>Ecdysozoa</taxon>
        <taxon>Arthropoda</taxon>
        <taxon>Hexapoda</taxon>
        <taxon>Collembola</taxon>
        <taxon>Entomobryomorpha</taxon>
        <taxon>Isotomoidea</taxon>
        <taxon>Isotomidae</taxon>
        <taxon>Proisotominae</taxon>
        <taxon>Folsomia</taxon>
    </lineage>
</organism>
<keyword evidence="7" id="KW-1015">Disulfide bond</keyword>
<evidence type="ECO:0000256" key="1">
    <source>
        <dbReference type="ARBA" id="ARBA00004471"/>
    </source>
</evidence>
<evidence type="ECO:0000256" key="5">
    <source>
        <dbReference type="ARBA" id="ARBA00022729"/>
    </source>
</evidence>
<dbReference type="CDD" id="cd23595">
    <property type="entry name" value="TFP_LU_ECD_Qvr"/>
    <property type="match status" value="1"/>
</dbReference>
<evidence type="ECO:0000256" key="10">
    <source>
        <dbReference type="ARBA" id="ARBA00031037"/>
    </source>
</evidence>
<comment type="subunit">
    <text evidence="15">Interacts (via loop 2 of the three-fingered Ly-6 domain) with Sh/shaker; this interaction may stabilize both components of the complex and may be required for targeting or retention of Sh/shaker to neural cell projections. Interacts (via loop 2 of the three-fingered Ly-6 domain) with nAChRalpha3 and potentially other nicotinic acetylcholine receptors; this interaction is required for antagonism of nicotinic acetylcholine receptors.</text>
</comment>
<dbReference type="InterPro" id="IPR031424">
    <property type="entry name" value="QVR-like"/>
</dbReference>
<evidence type="ECO:0000256" key="7">
    <source>
        <dbReference type="ARBA" id="ARBA00023157"/>
    </source>
</evidence>
<dbReference type="GO" id="GO:0045121">
    <property type="term" value="C:membrane raft"/>
    <property type="evidence" value="ECO:0007669"/>
    <property type="project" value="UniProtKB-SubCell"/>
</dbReference>
<protein>
    <recommendedName>
        <fullName evidence="12">UPAR/Ly6 domain-containing protein qvr</fullName>
    </recommendedName>
    <alternativeName>
        <fullName evidence="13">Protein quiver</fullName>
    </alternativeName>
    <alternativeName>
        <fullName evidence="10">Protein sleepless</fullName>
    </alternativeName>
</protein>
<sequence>MCCATKVARQVQELSVRIDYVLFLAGSSQVLYLFETPSLHTNDDDDDDDEEPTLEKTGMICATNNNSQRLLCYDCDSRYDPYCGDPFNYTLPQELRPMTKVCHGCCVKFVHRFPDGEWVQRSCTENIIINYFMVDHVCMGEGKGHGKMCFCESNLCNEASISFHSFTLILCLSMITSLVAGTHLLSSPVHLHPYHDYSDSIHPKISLPLSRS</sequence>
<keyword evidence="4" id="KW-0336">GPI-anchor</keyword>
<dbReference type="AlphaFoldDB" id="A0A226EFD7"/>
<comment type="function">
    <text evidence="14">Bifunctional regulator of neuronal activity in the mushroom body, and possibly other regions of the brain, that acts as a signaling molecule required for homeostatic regulation of sleep under normal conditions and after sleep deprivation. Reduces neuronal excitability by enhancing Sh/shaker K(+) channel activity; possibly by stabilizing Sh/shaker to increase protein levels, accelerating its activation kinetics, slowing C-type inactivation and enhancing recovery from inactivation. Specifically affects the A-type K(+) current. Antagonizes nicotinic acetylcholine receptors (nAChRs) to reduce synaptic transmission, possibly by preventing their localization to the cell surface. Required for regulation of neuromuscular excitability and plasticity at neuromuscular junctions.</text>
</comment>
<keyword evidence="6" id="KW-0090">Biological rhythms</keyword>
<dbReference type="OrthoDB" id="9991292at2759"/>
<dbReference type="GO" id="GO:0048511">
    <property type="term" value="P:rhythmic process"/>
    <property type="evidence" value="ECO:0007669"/>
    <property type="project" value="UniProtKB-KW"/>
</dbReference>
<evidence type="ECO:0000256" key="16">
    <source>
        <dbReference type="SAM" id="Phobius"/>
    </source>
</evidence>